<accession>A0A139X2J5</accession>
<sequence>MTATLSRPAWTTEFEIQTIDKLVAQHAPHFPTTRIQEARSLSTEEEFENFYRFRIGGAAHDLYIVQVCSKAIDQIPDPELQLFLSRQIGDDGAHSQFTRQRVWELSGYDPIDKIVREVQNHWEFMGDLPIRNSLGFIAFELHYEMHIVAQLILNSRTTTIIDPETSKFATQTILPDEAVHRFGVLAWWQNKYDRASPIEKAEIAAQLLELDEEGQRRRNRYLKKHWEIVHRATGAEIEGLAVIYDAWRREVLAYFLDIPVAKLPQLVSVSE</sequence>
<dbReference type="AlphaFoldDB" id="A0A139X2J5"/>
<comment type="caution">
    <text evidence="1">The sequence shown here is derived from an EMBL/GenBank/DDBJ whole genome shotgun (WGS) entry which is preliminary data.</text>
</comment>
<gene>
    <name evidence="1" type="ORF">WA1_33270</name>
</gene>
<keyword evidence="2" id="KW-1185">Reference proteome</keyword>
<dbReference type="OrthoDB" id="8927140at2"/>
<evidence type="ECO:0000313" key="1">
    <source>
        <dbReference type="EMBL" id="KYC38886.1"/>
    </source>
</evidence>
<protein>
    <submittedName>
        <fullName evidence="1">Uncharacterized protein</fullName>
    </submittedName>
</protein>
<dbReference type="EMBL" id="ANNX02000036">
    <property type="protein sequence ID" value="KYC38886.1"/>
    <property type="molecule type" value="Genomic_DNA"/>
</dbReference>
<name>A0A139X2J5_9CYAN</name>
<organism evidence="1 2">
    <name type="scientific">Scytonema hofmannii PCC 7110</name>
    <dbReference type="NCBI Taxonomy" id="128403"/>
    <lineage>
        <taxon>Bacteria</taxon>
        <taxon>Bacillati</taxon>
        <taxon>Cyanobacteriota</taxon>
        <taxon>Cyanophyceae</taxon>
        <taxon>Nostocales</taxon>
        <taxon>Scytonemataceae</taxon>
        <taxon>Scytonema</taxon>
    </lineage>
</organism>
<evidence type="ECO:0000313" key="2">
    <source>
        <dbReference type="Proteomes" id="UP000076925"/>
    </source>
</evidence>
<reference evidence="1 2" key="1">
    <citation type="journal article" date="2013" name="Genome Biol. Evol.">
        <title>Genomes of Stigonematalean cyanobacteria (subsection V) and the evolution of oxygenic photosynthesis from prokaryotes to plastids.</title>
        <authorList>
            <person name="Dagan T."/>
            <person name="Roettger M."/>
            <person name="Stucken K."/>
            <person name="Landan G."/>
            <person name="Koch R."/>
            <person name="Major P."/>
            <person name="Gould S.B."/>
            <person name="Goremykin V.V."/>
            <person name="Rippka R."/>
            <person name="Tandeau de Marsac N."/>
            <person name="Gugger M."/>
            <person name="Lockhart P.J."/>
            <person name="Allen J.F."/>
            <person name="Brune I."/>
            <person name="Maus I."/>
            <person name="Puhler A."/>
            <person name="Martin W.F."/>
        </authorList>
    </citation>
    <scope>NUCLEOTIDE SEQUENCE [LARGE SCALE GENOMIC DNA]</scope>
    <source>
        <strain evidence="1 2">PCC 7110</strain>
    </source>
</reference>
<dbReference type="RefSeq" id="WP_017749809.1">
    <property type="nucleotide sequence ID" value="NZ_KQ976354.1"/>
</dbReference>
<proteinExistence type="predicted"/>
<dbReference type="STRING" id="128403.WA1_33270"/>
<dbReference type="Proteomes" id="UP000076925">
    <property type="component" value="Unassembled WGS sequence"/>
</dbReference>